<dbReference type="PRINTS" id="PR00953">
    <property type="entry name" value="TYPE3IMRPROT"/>
</dbReference>
<gene>
    <name evidence="11" type="primary">fliR</name>
    <name evidence="11" type="ORF">HCZ30_00345</name>
</gene>
<dbReference type="RefSeq" id="WP_167635774.1">
    <property type="nucleotide sequence ID" value="NZ_JAATOP010000001.1"/>
</dbReference>
<evidence type="ECO:0000313" key="12">
    <source>
        <dbReference type="Proteomes" id="UP000709466"/>
    </source>
</evidence>
<evidence type="ECO:0000256" key="3">
    <source>
        <dbReference type="ARBA" id="ARBA00021717"/>
    </source>
</evidence>
<comment type="similarity">
    <text evidence="2 10">Belongs to the FliR/MopE/SpaR family.</text>
</comment>
<feature type="transmembrane region" description="Helical" evidence="10">
    <location>
        <begin position="15"/>
        <end position="34"/>
    </location>
</feature>
<keyword evidence="8 10" id="KW-0975">Bacterial flagellum</keyword>
<evidence type="ECO:0000256" key="6">
    <source>
        <dbReference type="ARBA" id="ARBA00022989"/>
    </source>
</evidence>
<keyword evidence="4 10" id="KW-1003">Cell membrane</keyword>
<evidence type="ECO:0000256" key="10">
    <source>
        <dbReference type="RuleBase" id="RU362071"/>
    </source>
</evidence>
<comment type="function">
    <text evidence="1 10">Role in flagellar biosynthesis.</text>
</comment>
<dbReference type="PANTHER" id="PTHR30065:SF8">
    <property type="entry name" value="FLAGELLAR BIOSYNTHETIC PROTEIN FLIR"/>
    <property type="match status" value="1"/>
</dbReference>
<evidence type="ECO:0000256" key="8">
    <source>
        <dbReference type="ARBA" id="ARBA00023143"/>
    </source>
</evidence>
<evidence type="ECO:0000256" key="7">
    <source>
        <dbReference type="ARBA" id="ARBA00023136"/>
    </source>
</evidence>
<feature type="transmembrane region" description="Helical" evidence="10">
    <location>
        <begin position="178"/>
        <end position="208"/>
    </location>
</feature>
<proteinExistence type="inferred from homology"/>
<dbReference type="Proteomes" id="UP000709466">
    <property type="component" value="Unassembled WGS sequence"/>
</dbReference>
<name>A0ABX0VTQ3_9RHOB</name>
<feature type="transmembrane region" description="Helical" evidence="10">
    <location>
        <begin position="85"/>
        <end position="105"/>
    </location>
</feature>
<accession>A0ABX0VTQ3</accession>
<reference evidence="11 12" key="1">
    <citation type="submission" date="2020-03" db="EMBL/GenBank/DDBJ databases">
        <title>Bacterial isolates of synthetic phycosphere.</title>
        <authorList>
            <person name="Fu H."/>
            <person name="Moran M.A."/>
        </authorList>
    </citation>
    <scope>NUCLEOTIDE SEQUENCE [LARGE SCALE GENOMIC DNA]</scope>
    <source>
        <strain evidence="11 12">HF1</strain>
    </source>
</reference>
<evidence type="ECO:0000313" key="11">
    <source>
        <dbReference type="EMBL" id="NIY70878.1"/>
    </source>
</evidence>
<comment type="caution">
    <text evidence="11">The sequence shown here is derived from an EMBL/GenBank/DDBJ whole genome shotgun (WGS) entry which is preliminary data.</text>
</comment>
<keyword evidence="5 10" id="KW-0812">Transmembrane</keyword>
<dbReference type="InterPro" id="IPR006303">
    <property type="entry name" value="FliR"/>
</dbReference>
<keyword evidence="6 10" id="KW-1133">Transmembrane helix</keyword>
<comment type="subcellular location">
    <subcellularLocation>
        <location evidence="10">Cell membrane</location>
        <topology evidence="10">Multi-pass membrane protein</topology>
    </subcellularLocation>
    <subcellularLocation>
        <location evidence="10">Bacterial flagellum basal body</location>
    </subcellularLocation>
</comment>
<protein>
    <recommendedName>
        <fullName evidence="3 9">Flagellar biosynthetic protein FliR</fullName>
    </recommendedName>
</protein>
<feature type="transmembrane region" description="Helical" evidence="10">
    <location>
        <begin position="46"/>
        <end position="65"/>
    </location>
</feature>
<evidence type="ECO:0000256" key="2">
    <source>
        <dbReference type="ARBA" id="ARBA00009772"/>
    </source>
</evidence>
<organism evidence="11 12">
    <name type="scientific">Marivivens donghaensis</name>
    <dbReference type="NCBI Taxonomy" id="1699413"/>
    <lineage>
        <taxon>Bacteria</taxon>
        <taxon>Pseudomonadati</taxon>
        <taxon>Pseudomonadota</taxon>
        <taxon>Alphaproteobacteria</taxon>
        <taxon>Rhodobacterales</taxon>
        <taxon>Paracoccaceae</taxon>
        <taxon>Marivivens group</taxon>
        <taxon>Marivivens</taxon>
    </lineage>
</organism>
<dbReference type="Pfam" id="PF01311">
    <property type="entry name" value="Bac_export_1"/>
    <property type="match status" value="1"/>
</dbReference>
<evidence type="ECO:0000256" key="9">
    <source>
        <dbReference type="NCBIfam" id="TIGR01400"/>
    </source>
</evidence>
<keyword evidence="12" id="KW-1185">Reference proteome</keyword>
<feature type="transmembrane region" description="Helical" evidence="10">
    <location>
        <begin position="135"/>
        <end position="158"/>
    </location>
</feature>
<keyword evidence="11" id="KW-0282">Flagellum</keyword>
<keyword evidence="7 10" id="KW-0472">Membrane</keyword>
<evidence type="ECO:0000256" key="5">
    <source>
        <dbReference type="ARBA" id="ARBA00022692"/>
    </source>
</evidence>
<dbReference type="EMBL" id="JAATOP010000001">
    <property type="protein sequence ID" value="NIY70878.1"/>
    <property type="molecule type" value="Genomic_DNA"/>
</dbReference>
<dbReference type="PANTHER" id="PTHR30065">
    <property type="entry name" value="FLAGELLAR BIOSYNTHETIC PROTEIN FLIR"/>
    <property type="match status" value="1"/>
</dbReference>
<keyword evidence="11" id="KW-0969">Cilium</keyword>
<keyword evidence="11" id="KW-0966">Cell projection</keyword>
<evidence type="ECO:0000256" key="1">
    <source>
        <dbReference type="ARBA" id="ARBA00002578"/>
    </source>
</evidence>
<evidence type="ECO:0000256" key="4">
    <source>
        <dbReference type="ARBA" id="ARBA00022475"/>
    </source>
</evidence>
<sequence length="268" mass="28134">MEGGAFLPGAELTDVVFWITQFFFLSLRIGAFLLAGPGFGGRYVPLPVRIVATIVMTLPLVGNVPVPTIDQLSQLSMFKLVGMEIAIGLGAGILLTTLFGAAAIAGDRIANTAGLGFAAQLDPSAGGQTPVVAQIFGILLLLIFIGTNGHLTAFRIILESYTLVPPMGSFNPYAMIDAIIMAGGQMFALAARIMMPVVAALLLINIMIGVFTRSAPQLNVFSFGFPVTMTATIVLLFLTVPGTAAAFDELIHDALSLMSEMILEVGRG</sequence>
<dbReference type="InterPro" id="IPR002010">
    <property type="entry name" value="T3SS_IM_R"/>
</dbReference>
<dbReference type="NCBIfam" id="TIGR01400">
    <property type="entry name" value="fliR"/>
    <property type="match status" value="1"/>
</dbReference>
<feature type="transmembrane region" description="Helical" evidence="10">
    <location>
        <begin position="220"/>
        <end position="240"/>
    </location>
</feature>